<organism evidence="3 4">
    <name type="scientific">Candidatus Dactylopiibacterium carminicum</name>
    <dbReference type="NCBI Taxonomy" id="857335"/>
    <lineage>
        <taxon>Bacteria</taxon>
        <taxon>Pseudomonadati</taxon>
        <taxon>Pseudomonadota</taxon>
        <taxon>Betaproteobacteria</taxon>
        <taxon>Rhodocyclales</taxon>
        <taxon>Rhodocyclaceae</taxon>
        <taxon>Candidatus Dactylopiibacterium</taxon>
    </lineage>
</organism>
<feature type="domain" description="DUF7210" evidence="1">
    <location>
        <begin position="16"/>
        <end position="51"/>
    </location>
</feature>
<name>A0A272EYE7_9RHOO</name>
<dbReference type="EMBL" id="MDUX01000003">
    <property type="protein sequence ID" value="KAF7600623.1"/>
    <property type="molecule type" value="Genomic_DNA"/>
</dbReference>
<gene>
    <name evidence="2" type="ORF">BGI27_01700</name>
    <name evidence="3" type="ORF">CGU29_01470</name>
</gene>
<evidence type="ECO:0000313" key="4">
    <source>
        <dbReference type="Proteomes" id="UP000216107"/>
    </source>
</evidence>
<reference evidence="3 4" key="2">
    <citation type="submission" date="2017-07" db="EMBL/GenBank/DDBJ databases">
        <title>Candidatus Dactylopiibacterium carminicum, a nitrogen-fixing symbiont of the cochineal insect Dactylopius coccus and Dactylopius opuntiae (Hemiptera: Coccoidea: Dactylopiidae).</title>
        <authorList>
            <person name="Vera A."/>
        </authorList>
    </citation>
    <scope>NUCLEOTIDE SEQUENCE [LARGE SCALE GENOMIC DNA]</scope>
    <source>
        <strain evidence="3 4">NFDCM</strain>
    </source>
</reference>
<dbReference type="OrthoDB" id="8909971at2"/>
<proteinExistence type="predicted"/>
<dbReference type="Proteomes" id="UP000216107">
    <property type="component" value="Unassembled WGS sequence"/>
</dbReference>
<protein>
    <recommendedName>
        <fullName evidence="1">DUF7210 domain-containing protein</fullName>
    </recommendedName>
</protein>
<evidence type="ECO:0000313" key="5">
    <source>
        <dbReference type="Proteomes" id="UP000623509"/>
    </source>
</evidence>
<dbReference type="Proteomes" id="UP000623509">
    <property type="component" value="Unassembled WGS sequence"/>
</dbReference>
<reference evidence="2 5" key="1">
    <citation type="submission" date="2016-08" db="EMBL/GenBank/DDBJ databases">
        <title>Candidatus Dactylopiibacterium carminicum genome sequence.</title>
        <authorList>
            <person name="Ramirez-Puebla S.T."/>
            <person name="Ormeno-Orrillo E."/>
            <person name="Vera-Ponce De Leon A."/>
            <person name="Luis L."/>
            <person name="Sanchez-Flores A."/>
            <person name="Monica R."/>
            <person name="Martinez-Romero E."/>
        </authorList>
    </citation>
    <scope>NUCLEOTIDE SEQUENCE [LARGE SCALE GENOMIC DNA]</scope>
    <source>
        <strain evidence="2">END1</strain>
    </source>
</reference>
<dbReference type="RefSeq" id="WP_095523191.1">
    <property type="nucleotide sequence ID" value="NZ_MDUX01000003.1"/>
</dbReference>
<evidence type="ECO:0000313" key="2">
    <source>
        <dbReference type="EMBL" id="KAF7600623.1"/>
    </source>
</evidence>
<accession>A0A272EYE7</accession>
<sequence>MTKDAAPKQVATKLDVTLLKPHTHAGTRYATGDKIQVTEPERDWLAGAGIINKPAAQAKEGAK</sequence>
<keyword evidence="5" id="KW-1185">Reference proteome</keyword>
<dbReference type="AlphaFoldDB" id="A0A272EYE7"/>
<dbReference type="Pfam" id="PF23843">
    <property type="entry name" value="DUF7210"/>
    <property type="match status" value="1"/>
</dbReference>
<dbReference type="EMBL" id="NMRN01000002">
    <property type="protein sequence ID" value="PAS95142.1"/>
    <property type="molecule type" value="Genomic_DNA"/>
</dbReference>
<comment type="caution">
    <text evidence="3">The sequence shown here is derived from an EMBL/GenBank/DDBJ whole genome shotgun (WGS) entry which is preliminary data.</text>
</comment>
<evidence type="ECO:0000313" key="3">
    <source>
        <dbReference type="EMBL" id="PAS95142.1"/>
    </source>
</evidence>
<evidence type="ECO:0000259" key="1">
    <source>
        <dbReference type="Pfam" id="PF23843"/>
    </source>
</evidence>
<dbReference type="InterPro" id="IPR055634">
    <property type="entry name" value="DUF7210"/>
</dbReference>